<dbReference type="NCBIfam" id="TIGR02499">
    <property type="entry name" value="HrpE_YscL_not"/>
    <property type="match status" value="1"/>
</dbReference>
<dbReference type="AlphaFoldDB" id="A0A934SPN5"/>
<evidence type="ECO:0000256" key="4">
    <source>
        <dbReference type="ARBA" id="ARBA00022927"/>
    </source>
</evidence>
<gene>
    <name evidence="7" type="ORF">JJB74_01210</name>
</gene>
<dbReference type="InterPro" id="IPR010586">
    <property type="entry name" value="T3SS_stator_protein"/>
</dbReference>
<dbReference type="GO" id="GO:0030254">
    <property type="term" value="P:protein secretion by the type III secretion system"/>
    <property type="evidence" value="ECO:0007669"/>
    <property type="project" value="InterPro"/>
</dbReference>
<comment type="similarity">
    <text evidence="5">Belongs to the SctL stator family.</text>
</comment>
<dbReference type="InterPro" id="IPR051472">
    <property type="entry name" value="T3SS_Stator/FliH"/>
</dbReference>
<dbReference type="Pfam" id="PF06635">
    <property type="entry name" value="T3SS_SCTL"/>
    <property type="match status" value="1"/>
</dbReference>
<keyword evidence="2" id="KW-0813">Transport</keyword>
<organism evidence="7 8">
    <name type="scientific">Noviherbaspirillum pedocola</name>
    <dbReference type="NCBI Taxonomy" id="2801341"/>
    <lineage>
        <taxon>Bacteria</taxon>
        <taxon>Pseudomonadati</taxon>
        <taxon>Pseudomonadota</taxon>
        <taxon>Betaproteobacteria</taxon>
        <taxon>Burkholderiales</taxon>
        <taxon>Oxalobacteraceae</taxon>
        <taxon>Noviherbaspirillum</taxon>
    </lineage>
</organism>
<evidence type="ECO:0000256" key="3">
    <source>
        <dbReference type="ARBA" id="ARBA00022490"/>
    </source>
</evidence>
<evidence type="ECO:0000256" key="1">
    <source>
        <dbReference type="ARBA" id="ARBA00004496"/>
    </source>
</evidence>
<keyword evidence="8" id="KW-1185">Reference proteome</keyword>
<comment type="caution">
    <text evidence="7">The sequence shown here is derived from an EMBL/GenBank/DDBJ whole genome shotgun (WGS) entry which is preliminary data.</text>
</comment>
<name>A0A934SPN5_9BURK</name>
<sequence length="219" mass="24627">MAFLFRSIQDSPLPEIRDKIIKAEDFWAYRHASEILEESLCKQEDLIREGEAAYVRARERGYEAGLEAARAEQSREMMTSIHQKVAYLNSVERQLSGIVMSAICRIINDFSDKDKVLAVVRLAVAEVRNQKQILLKVNPEVVSQLQDELIRIQELYPMVAHIEVVPQGDLATDSCIVETEIGVVQASITSQLRALHQSLTSIFGRIGSGDEGKEDTELV</sequence>
<evidence type="ECO:0000313" key="8">
    <source>
        <dbReference type="Proteomes" id="UP000622890"/>
    </source>
</evidence>
<proteinExistence type="inferred from homology"/>
<evidence type="ECO:0000313" key="7">
    <source>
        <dbReference type="EMBL" id="MBK4733237.1"/>
    </source>
</evidence>
<dbReference type="PANTHER" id="PTHR34982">
    <property type="entry name" value="YOP PROTEINS TRANSLOCATION PROTEIN L"/>
    <property type="match status" value="1"/>
</dbReference>
<protein>
    <recommendedName>
        <fullName evidence="6">Type 3 secretion system stator protein</fullName>
    </recommendedName>
</protein>
<keyword evidence="4" id="KW-0653">Protein transport</keyword>
<reference evidence="7" key="1">
    <citation type="submission" date="2021-01" db="EMBL/GenBank/DDBJ databases">
        <title>Genome sequence of strain Noviherbaspirillum sp. DKR-6.</title>
        <authorList>
            <person name="Chaudhary D.K."/>
        </authorList>
    </citation>
    <scope>NUCLEOTIDE SEQUENCE</scope>
    <source>
        <strain evidence="7">DKR-6</strain>
    </source>
</reference>
<dbReference type="GO" id="GO:0005829">
    <property type="term" value="C:cytosol"/>
    <property type="evidence" value="ECO:0007669"/>
    <property type="project" value="TreeGrafter"/>
</dbReference>
<comment type="subcellular location">
    <subcellularLocation>
        <location evidence="1">Cytoplasm</location>
    </subcellularLocation>
</comment>
<dbReference type="NCBIfam" id="NF005392">
    <property type="entry name" value="PRK06937.1"/>
    <property type="match status" value="1"/>
</dbReference>
<evidence type="ECO:0000256" key="5">
    <source>
        <dbReference type="ARBA" id="ARBA00024335"/>
    </source>
</evidence>
<keyword evidence="3" id="KW-0963">Cytoplasm</keyword>
<dbReference type="Proteomes" id="UP000622890">
    <property type="component" value="Unassembled WGS sequence"/>
</dbReference>
<dbReference type="PANTHER" id="PTHR34982:SF4">
    <property type="entry name" value="TYPE 3 SECRETION SYSTEM STATOR PROTEIN"/>
    <property type="match status" value="1"/>
</dbReference>
<dbReference type="InterPro" id="IPR012842">
    <property type="entry name" value="T3SS_SctL/SctL2"/>
</dbReference>
<evidence type="ECO:0000256" key="6">
    <source>
        <dbReference type="ARBA" id="ARBA00040494"/>
    </source>
</evidence>
<dbReference type="RefSeq" id="WP_200589881.1">
    <property type="nucleotide sequence ID" value="NZ_JAEPBG010000001.1"/>
</dbReference>
<evidence type="ECO:0000256" key="2">
    <source>
        <dbReference type="ARBA" id="ARBA00022448"/>
    </source>
</evidence>
<accession>A0A934SPN5</accession>
<dbReference type="EMBL" id="JAEPBG010000001">
    <property type="protein sequence ID" value="MBK4733237.1"/>
    <property type="molecule type" value="Genomic_DNA"/>
</dbReference>